<dbReference type="PROSITE" id="PS50983">
    <property type="entry name" value="FE_B12_PBP"/>
    <property type="match status" value="1"/>
</dbReference>
<comment type="caution">
    <text evidence="2">The sequence shown here is derived from an EMBL/GenBank/DDBJ whole genome shotgun (WGS) entry which is preliminary data.</text>
</comment>
<reference evidence="2 3" key="1">
    <citation type="submission" date="2018-08" db="EMBL/GenBank/DDBJ databases">
        <title>Genome sequencing of Agrobacterium vitis strain ICMP 10754.</title>
        <authorList>
            <person name="Visnovsky S.B."/>
            <person name="Pitman A.R."/>
        </authorList>
    </citation>
    <scope>NUCLEOTIDE SEQUENCE [LARGE SCALE GENOMIC DNA]</scope>
    <source>
        <strain evidence="2 3">ICMP 10754</strain>
    </source>
</reference>
<dbReference type="OrthoDB" id="9797736at2"/>
<evidence type="ECO:0000313" key="3">
    <source>
        <dbReference type="Proteomes" id="UP000436911"/>
    </source>
</evidence>
<feature type="domain" description="Fe/B12 periplasmic-binding" evidence="1">
    <location>
        <begin position="55"/>
        <end position="310"/>
    </location>
</feature>
<dbReference type="Gene3D" id="3.40.50.1980">
    <property type="entry name" value="Nitrogenase molybdenum iron protein domain"/>
    <property type="match status" value="2"/>
</dbReference>
<evidence type="ECO:0000259" key="1">
    <source>
        <dbReference type="PROSITE" id="PS50983"/>
    </source>
</evidence>
<protein>
    <submittedName>
        <fullName evidence="2">Hemin ABC transporter substrate-binding protein</fullName>
    </submittedName>
</protein>
<dbReference type="SUPFAM" id="SSF53807">
    <property type="entry name" value="Helical backbone' metal receptor"/>
    <property type="match status" value="1"/>
</dbReference>
<dbReference type="PANTHER" id="PTHR30535">
    <property type="entry name" value="VITAMIN B12-BINDING PROTEIN"/>
    <property type="match status" value="1"/>
</dbReference>
<dbReference type="EMBL" id="QUSG01000008">
    <property type="protein sequence ID" value="KAA3526143.1"/>
    <property type="molecule type" value="Genomic_DNA"/>
</dbReference>
<dbReference type="Proteomes" id="UP000436911">
    <property type="component" value="Unassembled WGS sequence"/>
</dbReference>
<organism evidence="2 3">
    <name type="scientific">Agrobacterium vitis</name>
    <name type="common">Rhizobium vitis</name>
    <dbReference type="NCBI Taxonomy" id="373"/>
    <lineage>
        <taxon>Bacteria</taxon>
        <taxon>Pseudomonadati</taxon>
        <taxon>Pseudomonadota</taxon>
        <taxon>Alphaproteobacteria</taxon>
        <taxon>Hyphomicrobiales</taxon>
        <taxon>Rhizobiaceae</taxon>
        <taxon>Rhizobium/Agrobacterium group</taxon>
        <taxon>Agrobacterium</taxon>
    </lineage>
</organism>
<dbReference type="CDD" id="cd01149">
    <property type="entry name" value="HutB"/>
    <property type="match status" value="1"/>
</dbReference>
<dbReference type="InterPro" id="IPR002491">
    <property type="entry name" value="ABC_transptr_periplasmic_BD"/>
</dbReference>
<dbReference type="PANTHER" id="PTHR30535:SF4">
    <property type="entry name" value="HEMIN-BINDING PERIPLASMIC PROTEIN HMUT"/>
    <property type="match status" value="1"/>
</dbReference>
<proteinExistence type="predicted"/>
<evidence type="ECO:0000313" key="2">
    <source>
        <dbReference type="EMBL" id="KAA3526143.1"/>
    </source>
</evidence>
<name>A0A368NHR8_AGRVI</name>
<accession>A0A368NHR8</accession>
<gene>
    <name evidence="2" type="ORF">DXT89_16595</name>
</gene>
<sequence length="313" mass="32734">MKWRCLSNLQDDTLMRPSSLLTALALFGIVTFLPPLPWTMTPAAFAADSFPQASRIVSIGGTVTEILYDLGAGERIVAVDSTSLYPPEASSKPNVGYMRRLSAEGILAHKPDLILTEAGSGPPDTLAVLAQSGVALVNISQQPSAETVAPRIRAIGAAIGKGPQAEALASRFETQLDKLKTDLAHLPAQKKRVLFVLSIANGRIMAAGKDTAADAMIRLAGATNAVADSTGYKPLSDEAVIAAAPEIILTMDHGAAQISAKEIFALPALATSPAAKTQGFLSMDGLYLLGFGPRTADAARELASKLYPEATIQ</sequence>
<dbReference type="Pfam" id="PF01497">
    <property type="entry name" value="Peripla_BP_2"/>
    <property type="match status" value="1"/>
</dbReference>
<dbReference type="AlphaFoldDB" id="A0A368NHR8"/>
<dbReference type="InterPro" id="IPR050902">
    <property type="entry name" value="ABC_Transporter_SBP"/>
</dbReference>